<protein>
    <recommendedName>
        <fullName evidence="5">Lebercilin domain-containing protein</fullName>
    </recommendedName>
</protein>
<comment type="similarity">
    <text evidence="1">Belongs to the LCA5 family.</text>
</comment>
<name>A0A7N4PMZ1_SARHA</name>
<organism evidence="6 7">
    <name type="scientific">Sarcophilus harrisii</name>
    <name type="common">Tasmanian devil</name>
    <name type="synonym">Sarcophilus laniarius</name>
    <dbReference type="NCBI Taxonomy" id="9305"/>
    <lineage>
        <taxon>Eukaryota</taxon>
        <taxon>Metazoa</taxon>
        <taxon>Chordata</taxon>
        <taxon>Craniata</taxon>
        <taxon>Vertebrata</taxon>
        <taxon>Euteleostomi</taxon>
        <taxon>Mammalia</taxon>
        <taxon>Metatheria</taxon>
        <taxon>Dasyuromorphia</taxon>
        <taxon>Dasyuridae</taxon>
        <taxon>Sarcophilus</taxon>
    </lineage>
</organism>
<feature type="compositionally biased region" description="Polar residues" evidence="4">
    <location>
        <begin position="9"/>
        <end position="22"/>
    </location>
</feature>
<dbReference type="PANTHER" id="PTHR16650:SF10">
    <property type="entry name" value="LEBERCILIN"/>
    <property type="match status" value="1"/>
</dbReference>
<evidence type="ECO:0000256" key="2">
    <source>
        <dbReference type="ARBA" id="ARBA00023054"/>
    </source>
</evidence>
<dbReference type="GO" id="GO:0042073">
    <property type="term" value="P:intraciliary transport"/>
    <property type="evidence" value="ECO:0007669"/>
    <property type="project" value="TreeGrafter"/>
</dbReference>
<dbReference type="InterPro" id="IPR026188">
    <property type="entry name" value="Lebercilin-like"/>
</dbReference>
<evidence type="ECO:0000313" key="6">
    <source>
        <dbReference type="Ensembl" id="ENSSHAP00000040929.1"/>
    </source>
</evidence>
<dbReference type="Proteomes" id="UP000007648">
    <property type="component" value="Unassembled WGS sequence"/>
</dbReference>
<evidence type="ECO:0000313" key="7">
    <source>
        <dbReference type="Proteomes" id="UP000007648"/>
    </source>
</evidence>
<feature type="coiled-coil region" evidence="3">
    <location>
        <begin position="94"/>
        <end position="234"/>
    </location>
</feature>
<reference evidence="6" key="3">
    <citation type="submission" date="2025-09" db="UniProtKB">
        <authorList>
            <consortium name="Ensembl"/>
        </authorList>
    </citation>
    <scope>IDENTIFICATION</scope>
</reference>
<dbReference type="Ensembl" id="ENSSHAT00000042782.1">
    <property type="protein sequence ID" value="ENSSHAP00000040929.1"/>
    <property type="gene ID" value="ENSSHAG00000013428.2"/>
</dbReference>
<keyword evidence="7" id="KW-1185">Reference proteome</keyword>
<evidence type="ECO:0000256" key="4">
    <source>
        <dbReference type="SAM" id="MobiDB-lite"/>
    </source>
</evidence>
<reference evidence="6" key="2">
    <citation type="submission" date="2025-08" db="UniProtKB">
        <authorList>
            <consortium name="Ensembl"/>
        </authorList>
    </citation>
    <scope>IDENTIFICATION</scope>
</reference>
<evidence type="ECO:0000256" key="3">
    <source>
        <dbReference type="SAM" id="Coils"/>
    </source>
</evidence>
<evidence type="ECO:0000256" key="1">
    <source>
        <dbReference type="ARBA" id="ARBA00010229"/>
    </source>
</evidence>
<proteinExistence type="inferred from homology"/>
<reference evidence="6 7" key="1">
    <citation type="journal article" date="2011" name="Proc. Natl. Acad. Sci. U.S.A.">
        <title>Genetic diversity and population structure of the endangered marsupial Sarcophilus harrisii (Tasmanian devil).</title>
        <authorList>
            <person name="Miller W."/>
            <person name="Hayes V.M."/>
            <person name="Ratan A."/>
            <person name="Petersen D.C."/>
            <person name="Wittekindt N.E."/>
            <person name="Miller J."/>
            <person name="Walenz B."/>
            <person name="Knight J."/>
            <person name="Qi J."/>
            <person name="Zhao F."/>
            <person name="Wang Q."/>
            <person name="Bedoya-Reina O.C."/>
            <person name="Katiyar N."/>
            <person name="Tomsho L.P."/>
            <person name="Kasson L.M."/>
            <person name="Hardie R.A."/>
            <person name="Woodbridge P."/>
            <person name="Tindall E.A."/>
            <person name="Bertelsen M.F."/>
            <person name="Dixon D."/>
            <person name="Pyecroft S."/>
            <person name="Helgen K.M."/>
            <person name="Lesk A.M."/>
            <person name="Pringle T.H."/>
            <person name="Patterson N."/>
            <person name="Zhang Y."/>
            <person name="Kreiss A."/>
            <person name="Woods G.M."/>
            <person name="Jones M.E."/>
            <person name="Schuster S.C."/>
        </authorList>
    </citation>
    <scope>NUCLEOTIDE SEQUENCE [LARGE SCALE GENOMIC DNA]</scope>
</reference>
<feature type="domain" description="Lebercilin" evidence="5">
    <location>
        <begin position="90"/>
        <end position="231"/>
    </location>
</feature>
<keyword evidence="2 3" id="KW-0175">Coiled coil</keyword>
<evidence type="ECO:0000259" key="5">
    <source>
        <dbReference type="Pfam" id="PF15619"/>
    </source>
</evidence>
<sequence length="248" mass="29165">MGERARSPDFNQDGYSEQEQYSDTYCSDDFENSFASTLSTTTQKTYRTPSIRKKAPRRTISKFPPNRRGFRMGCRRIGREPSQKEIDVLTKRVLSARLLKINELQNEVTELQVKLDELLKENKALKRLQHRQEKALNKFEDTENEISQLILRHNNEIKALKERLKKSQEKERATDKKVKDTESELYKTKTSLKQLKRLSEAKHLPEREDLAKKLVLAENKLDDTEKKIKVIFKEPLLMILYCLVLLSH</sequence>
<feature type="region of interest" description="Disordered" evidence="4">
    <location>
        <begin position="1"/>
        <end position="22"/>
    </location>
</feature>
<dbReference type="AlphaFoldDB" id="A0A7N4PMZ1"/>
<dbReference type="PANTHER" id="PTHR16650">
    <property type="entry name" value="C21ORF13-RELATED"/>
    <property type="match status" value="1"/>
</dbReference>
<dbReference type="Pfam" id="PF15619">
    <property type="entry name" value="Lebercilin"/>
    <property type="match status" value="1"/>
</dbReference>
<accession>A0A7N4PMZ1</accession>
<dbReference type="InterPro" id="IPR028933">
    <property type="entry name" value="Lebercilin_dom"/>
</dbReference>
<dbReference type="GeneTree" id="ENSGT00560000077266"/>
<dbReference type="GO" id="GO:0005930">
    <property type="term" value="C:axoneme"/>
    <property type="evidence" value="ECO:0007669"/>
    <property type="project" value="TreeGrafter"/>
</dbReference>